<dbReference type="Pfam" id="PF01590">
    <property type="entry name" value="GAF"/>
    <property type="match status" value="1"/>
</dbReference>
<protein>
    <submittedName>
        <fullName evidence="2">STAS domain-containing protein</fullName>
    </submittedName>
</protein>
<dbReference type="PANTHER" id="PTHR33745">
    <property type="entry name" value="RSBT ANTAGONIST PROTEIN RSBS-RELATED"/>
    <property type="match status" value="1"/>
</dbReference>
<dbReference type="Gene3D" id="3.30.450.40">
    <property type="match status" value="1"/>
</dbReference>
<evidence type="ECO:0000313" key="3">
    <source>
        <dbReference type="Proteomes" id="UP001597109"/>
    </source>
</evidence>
<dbReference type="PANTHER" id="PTHR33745:SF8">
    <property type="entry name" value="BLUE-LIGHT PHOTORECEPTOR"/>
    <property type="match status" value="1"/>
</dbReference>
<dbReference type="PROSITE" id="PS50801">
    <property type="entry name" value="STAS"/>
    <property type="match status" value="1"/>
</dbReference>
<dbReference type="CDD" id="cd07041">
    <property type="entry name" value="STAS_RsbR_RsbS_like"/>
    <property type="match status" value="1"/>
</dbReference>
<dbReference type="InterPro" id="IPR036513">
    <property type="entry name" value="STAS_dom_sf"/>
</dbReference>
<sequence>MHIIQGGREPLIIPDLNKNDLTKHMELTKGWGGGSLIGIPIISKTGKKFGTLCGMDDRSFDFQEKDVLLFRRMAALLTYILEVDNAHQEVLKLSTPIVLVSARVGILPIIGDINAKRSDQMMETILLESKRLDLEHLVIDLSGITDIEQYAATYLMSIVKTLKLLGVEIVFCGMRPDLAKKAIFMYSELKQATFCSNLRSGLSSIGCNVISK</sequence>
<dbReference type="EMBL" id="JBHTKI010000022">
    <property type="protein sequence ID" value="MFD1032681.1"/>
    <property type="molecule type" value="Genomic_DNA"/>
</dbReference>
<dbReference type="InterPro" id="IPR051932">
    <property type="entry name" value="Bact_StressResp_Reg"/>
</dbReference>
<accession>A0ABW3LFY3</accession>
<dbReference type="RefSeq" id="WP_379083203.1">
    <property type="nucleotide sequence ID" value="NZ_JBHTKI010000022.1"/>
</dbReference>
<dbReference type="InterPro" id="IPR003018">
    <property type="entry name" value="GAF"/>
</dbReference>
<name>A0ABW3LFY3_9BACL</name>
<dbReference type="Proteomes" id="UP001597109">
    <property type="component" value="Unassembled WGS sequence"/>
</dbReference>
<proteinExistence type="predicted"/>
<comment type="caution">
    <text evidence="2">The sequence shown here is derived from an EMBL/GenBank/DDBJ whole genome shotgun (WGS) entry which is preliminary data.</text>
</comment>
<dbReference type="Gene3D" id="3.30.750.24">
    <property type="entry name" value="STAS domain"/>
    <property type="match status" value="1"/>
</dbReference>
<dbReference type="SUPFAM" id="SSF52091">
    <property type="entry name" value="SpoIIaa-like"/>
    <property type="match status" value="1"/>
</dbReference>
<organism evidence="2 3">
    <name type="scientific">Metaplanococcus flavidus</name>
    <dbReference type="NCBI Taxonomy" id="569883"/>
    <lineage>
        <taxon>Bacteria</taxon>
        <taxon>Bacillati</taxon>
        <taxon>Bacillota</taxon>
        <taxon>Bacilli</taxon>
        <taxon>Bacillales</taxon>
        <taxon>Caryophanaceae</taxon>
        <taxon>Metaplanococcus</taxon>
    </lineage>
</organism>
<dbReference type="InterPro" id="IPR002645">
    <property type="entry name" value="STAS_dom"/>
</dbReference>
<keyword evidence="3" id="KW-1185">Reference proteome</keyword>
<evidence type="ECO:0000313" key="2">
    <source>
        <dbReference type="EMBL" id="MFD1032681.1"/>
    </source>
</evidence>
<dbReference type="InterPro" id="IPR029016">
    <property type="entry name" value="GAF-like_dom_sf"/>
</dbReference>
<dbReference type="SUPFAM" id="SSF55781">
    <property type="entry name" value="GAF domain-like"/>
    <property type="match status" value="1"/>
</dbReference>
<gene>
    <name evidence="2" type="ORF">ACFQ1X_14680</name>
</gene>
<dbReference type="Pfam" id="PF01740">
    <property type="entry name" value="STAS"/>
    <property type="match status" value="1"/>
</dbReference>
<reference evidence="3" key="1">
    <citation type="journal article" date="2019" name="Int. J. Syst. Evol. Microbiol.">
        <title>The Global Catalogue of Microorganisms (GCM) 10K type strain sequencing project: providing services to taxonomists for standard genome sequencing and annotation.</title>
        <authorList>
            <consortium name="The Broad Institute Genomics Platform"/>
            <consortium name="The Broad Institute Genome Sequencing Center for Infectious Disease"/>
            <person name="Wu L."/>
            <person name="Ma J."/>
        </authorList>
    </citation>
    <scope>NUCLEOTIDE SEQUENCE [LARGE SCALE GENOMIC DNA]</scope>
    <source>
        <strain evidence="3">CCUG 56756</strain>
    </source>
</reference>
<feature type="domain" description="STAS" evidence="1">
    <location>
        <begin position="94"/>
        <end position="180"/>
    </location>
</feature>
<evidence type="ECO:0000259" key="1">
    <source>
        <dbReference type="PROSITE" id="PS50801"/>
    </source>
</evidence>